<dbReference type="InterPro" id="IPR001969">
    <property type="entry name" value="Aspartic_peptidase_AS"/>
</dbReference>
<reference evidence="1 2" key="1">
    <citation type="submission" date="2020-10" db="EMBL/GenBank/DDBJ databases">
        <title>Thermofilum lucidum 3507LT sp. nov. a novel member of Thermofilaceae family isolated from Chile hot spring, and proposal of description order Thermofilales.</title>
        <authorList>
            <person name="Zayulina K.S."/>
            <person name="Elcheninov A.G."/>
            <person name="Toshchakov S.V."/>
            <person name="Kublanov I.V."/>
        </authorList>
    </citation>
    <scope>NUCLEOTIDE SEQUENCE [LARGE SCALE GENOMIC DNA]</scope>
    <source>
        <strain evidence="1 2">3507LT</strain>
    </source>
</reference>
<evidence type="ECO:0000313" key="2">
    <source>
        <dbReference type="Proteomes" id="UP000594121"/>
    </source>
</evidence>
<dbReference type="Proteomes" id="UP000594121">
    <property type="component" value="Chromosome"/>
</dbReference>
<dbReference type="InParanoid" id="A0A7L9FGN6"/>
<proteinExistence type="predicted"/>
<accession>A0A7L9FGN6</accession>
<dbReference type="InterPro" id="IPR021109">
    <property type="entry name" value="Peptidase_aspartic_dom_sf"/>
</dbReference>
<dbReference type="KEGG" id="thel:IG193_00535"/>
<dbReference type="GO" id="GO:0006508">
    <property type="term" value="P:proteolysis"/>
    <property type="evidence" value="ECO:0007669"/>
    <property type="project" value="InterPro"/>
</dbReference>
<evidence type="ECO:0008006" key="3">
    <source>
        <dbReference type="Google" id="ProtNLM"/>
    </source>
</evidence>
<dbReference type="PROSITE" id="PS00141">
    <property type="entry name" value="ASP_PROTEASE"/>
    <property type="match status" value="1"/>
</dbReference>
<gene>
    <name evidence="1" type="ORF">IG193_00535</name>
</gene>
<dbReference type="EMBL" id="CP062310">
    <property type="protein sequence ID" value="QOJ78988.1"/>
    <property type="molecule type" value="Genomic_DNA"/>
</dbReference>
<dbReference type="GO" id="GO:0004190">
    <property type="term" value="F:aspartic-type endopeptidase activity"/>
    <property type="evidence" value="ECO:0007669"/>
    <property type="project" value="InterPro"/>
</dbReference>
<name>A0A7L9FGN6_9CREN</name>
<protein>
    <recommendedName>
        <fullName evidence="3">Aspartyl protease</fullName>
    </recommendedName>
</protein>
<evidence type="ECO:0000313" key="1">
    <source>
        <dbReference type="EMBL" id="QOJ78988.1"/>
    </source>
</evidence>
<dbReference type="Gene3D" id="2.40.70.10">
    <property type="entry name" value="Acid Proteases"/>
    <property type="match status" value="1"/>
</dbReference>
<dbReference type="SUPFAM" id="SSF50630">
    <property type="entry name" value="Acid proteases"/>
    <property type="match status" value="1"/>
</dbReference>
<sequence length="142" mass="15340">MLQVIASTVGHTVAEVRLCNPRDRSRCVGLQLIVDTGSTYTWVRESMLESIGVERVVKRKFKTIEGNVIERWVGEAFAECMGEKATIAVVFAEEGDAEVLGVTALKVLGLEVDPVTGELRKSEARLALIARTPAGNLGVTAI</sequence>
<organism evidence="1 2">
    <name type="scientific">Infirmifilum lucidum</name>
    <dbReference type="NCBI Taxonomy" id="2776706"/>
    <lineage>
        <taxon>Archaea</taxon>
        <taxon>Thermoproteota</taxon>
        <taxon>Thermoprotei</taxon>
        <taxon>Thermofilales</taxon>
        <taxon>Thermofilaceae</taxon>
        <taxon>Infirmifilum</taxon>
    </lineage>
</organism>
<dbReference type="AlphaFoldDB" id="A0A7L9FGN6"/>
<keyword evidence="2" id="KW-1185">Reference proteome</keyword>